<dbReference type="InterPro" id="IPR008081">
    <property type="entry name" value="Cytoplasmic_FMR1-int"/>
</dbReference>
<proteinExistence type="predicted"/>
<organism evidence="1 2">
    <name type="scientific">Mesorhabditis spiculigera</name>
    <dbReference type="NCBI Taxonomy" id="96644"/>
    <lineage>
        <taxon>Eukaryota</taxon>
        <taxon>Metazoa</taxon>
        <taxon>Ecdysozoa</taxon>
        <taxon>Nematoda</taxon>
        <taxon>Chromadorea</taxon>
        <taxon>Rhabditida</taxon>
        <taxon>Rhabditina</taxon>
        <taxon>Rhabditomorpha</taxon>
        <taxon>Rhabditoidea</taxon>
        <taxon>Rhabditidae</taxon>
        <taxon>Mesorhabditinae</taxon>
        <taxon>Mesorhabditis</taxon>
    </lineage>
</organism>
<dbReference type="PANTHER" id="PTHR12195">
    <property type="entry name" value="CYTOPLASMIC FMR1-INTERACTING PROTEIN-RELATED"/>
    <property type="match status" value="1"/>
</dbReference>
<reference evidence="1" key="1">
    <citation type="submission" date="2023-06" db="EMBL/GenBank/DDBJ databases">
        <authorList>
            <person name="Delattre M."/>
        </authorList>
    </citation>
    <scope>NUCLEOTIDE SEQUENCE</scope>
    <source>
        <strain evidence="1">AF72</strain>
    </source>
</reference>
<evidence type="ECO:0000313" key="1">
    <source>
        <dbReference type="EMBL" id="CAJ0578678.1"/>
    </source>
</evidence>
<dbReference type="Pfam" id="PF05994">
    <property type="entry name" value="FragX_IP"/>
    <property type="match status" value="1"/>
</dbReference>
<dbReference type="EMBL" id="CATQJA010002654">
    <property type="protein sequence ID" value="CAJ0578678.1"/>
    <property type="molecule type" value="Genomic_DNA"/>
</dbReference>
<evidence type="ECO:0000313" key="2">
    <source>
        <dbReference type="Proteomes" id="UP001177023"/>
    </source>
</evidence>
<gene>
    <name evidence="1" type="ORF">MSPICULIGERA_LOCUS16921</name>
</gene>
<dbReference type="Proteomes" id="UP001177023">
    <property type="component" value="Unassembled WGS sequence"/>
</dbReference>
<dbReference type="GO" id="GO:0030833">
    <property type="term" value="P:regulation of actin filament polymerization"/>
    <property type="evidence" value="ECO:0007669"/>
    <property type="project" value="InterPro"/>
</dbReference>
<dbReference type="GO" id="GO:0031267">
    <property type="term" value="F:small GTPase binding"/>
    <property type="evidence" value="ECO:0007669"/>
    <property type="project" value="InterPro"/>
</dbReference>
<name>A0AA36D2N0_9BILA</name>
<dbReference type="AlphaFoldDB" id="A0AA36D2N0"/>
<sequence length="91" mass="10936">MIRLLGQHRRFEVLDFAYHLQRINKVDGEKITIEHYDLSQSAERMRRIQMLNNQIFATIGVYASDWDEQKIESVREFVPPMHPSMTEHYDD</sequence>
<accession>A0AA36D2N0</accession>
<comment type="caution">
    <text evidence="1">The sequence shown here is derived from an EMBL/GenBank/DDBJ whole genome shotgun (WGS) entry which is preliminary data.</text>
</comment>
<protein>
    <submittedName>
        <fullName evidence="1">Uncharacterized protein</fullName>
    </submittedName>
</protein>
<keyword evidence="2" id="KW-1185">Reference proteome</keyword>
<feature type="non-terminal residue" evidence="1">
    <location>
        <position position="91"/>
    </location>
</feature>